<name>A0A8J2H5A5_COTCN</name>
<proteinExistence type="predicted"/>
<evidence type="ECO:0000313" key="1">
    <source>
        <dbReference type="EMBL" id="CAG5075428.1"/>
    </source>
</evidence>
<dbReference type="Proteomes" id="UP000786811">
    <property type="component" value="Unassembled WGS sequence"/>
</dbReference>
<dbReference type="OrthoDB" id="7555282at2759"/>
<reference evidence="1" key="1">
    <citation type="submission" date="2021-04" db="EMBL/GenBank/DDBJ databases">
        <authorList>
            <person name="Chebbi M.A.C M."/>
        </authorList>
    </citation>
    <scope>NUCLEOTIDE SEQUENCE</scope>
</reference>
<dbReference type="EMBL" id="CAJNRD030001116">
    <property type="protein sequence ID" value="CAG5075428.1"/>
    <property type="molecule type" value="Genomic_DNA"/>
</dbReference>
<keyword evidence="1" id="KW-0548">Nucleotidyltransferase</keyword>
<accession>A0A8J2H5A5</accession>
<feature type="non-terminal residue" evidence="1">
    <location>
        <position position="165"/>
    </location>
</feature>
<keyword evidence="1" id="KW-0695">RNA-directed DNA polymerase</keyword>
<dbReference type="GO" id="GO:0003964">
    <property type="term" value="F:RNA-directed DNA polymerase activity"/>
    <property type="evidence" value="ECO:0007669"/>
    <property type="project" value="UniProtKB-KW"/>
</dbReference>
<keyword evidence="2" id="KW-1185">Reference proteome</keyword>
<keyword evidence="1" id="KW-0808">Transferase</keyword>
<protein>
    <submittedName>
        <fullName evidence="1">Similar to RTase: Probable RNA-directed DNA polymerase from transposon BS (Drosophila melanogaster)</fullName>
    </submittedName>
</protein>
<organism evidence="1 2">
    <name type="scientific">Cotesia congregata</name>
    <name type="common">Parasitoid wasp</name>
    <name type="synonym">Apanteles congregatus</name>
    <dbReference type="NCBI Taxonomy" id="51543"/>
    <lineage>
        <taxon>Eukaryota</taxon>
        <taxon>Metazoa</taxon>
        <taxon>Ecdysozoa</taxon>
        <taxon>Arthropoda</taxon>
        <taxon>Hexapoda</taxon>
        <taxon>Insecta</taxon>
        <taxon>Pterygota</taxon>
        <taxon>Neoptera</taxon>
        <taxon>Endopterygota</taxon>
        <taxon>Hymenoptera</taxon>
        <taxon>Apocrita</taxon>
        <taxon>Ichneumonoidea</taxon>
        <taxon>Braconidae</taxon>
        <taxon>Microgastrinae</taxon>
        <taxon>Cotesia</taxon>
    </lineage>
</organism>
<dbReference type="AlphaFoldDB" id="A0A8J2H5A5"/>
<feature type="non-terminal residue" evidence="1">
    <location>
        <position position="1"/>
    </location>
</feature>
<evidence type="ECO:0000313" key="2">
    <source>
        <dbReference type="Proteomes" id="UP000786811"/>
    </source>
</evidence>
<comment type="caution">
    <text evidence="1">The sequence shown here is derived from an EMBL/GenBank/DDBJ whole genome shotgun (WGS) entry which is preliminary data.</text>
</comment>
<sequence>HYPVQRDGDPKFLYNYIEVLAILKKLKNKTSSGLDNIPTIKVIPNNQFGFKRKHAFTHAIDKLLSDINNSLHNNLIVGAVFLDQEKSFDSVWINGLIYIMVTKNFPIGLIFLIIDMIIGNFYYTWDGKLLSSDCFIIQEGLQQERVLSPIFFNIYDCDTNLAAEL</sequence>
<gene>
    <name evidence="1" type="ORF">HICCMSTLAB_LOCUS1582</name>
</gene>